<dbReference type="GeneID" id="90542786"/>
<evidence type="ECO:0000313" key="3">
    <source>
        <dbReference type="Proteomes" id="UP001334084"/>
    </source>
</evidence>
<protein>
    <submittedName>
        <fullName evidence="2">DDE-TNP-IS1595 domain-containing protein</fullName>
    </submittedName>
</protein>
<sequence>MRYLQEAIRELNVCEDACFRNNEAAIDFFLDNGLLKRSIACRHCSTSERTVLMNISGCSGYIDGKAYRLFNYTTYQAIDLCKICKNSFIKIKDTVMEIIASESDDSYQIGGTSVRVQFDETAICNGLIVSNPSSTLDSMPGIQWIIGGIVEGNCREFVLELLPNRQSSTIEDFFRRRVKRGSIIITDGYPSYPSASRNFGNEHYIVNHSFGFINAEGDHTNNIENLWSHLKNEYR</sequence>
<dbReference type="InterPro" id="IPR024445">
    <property type="entry name" value="Tnp_ISXO2-like"/>
</dbReference>
<dbReference type="KEGG" id="vnx:VNE69_11112"/>
<organism evidence="2 3">
    <name type="scientific">Vairimorpha necatrix</name>
    <dbReference type="NCBI Taxonomy" id="6039"/>
    <lineage>
        <taxon>Eukaryota</taxon>
        <taxon>Fungi</taxon>
        <taxon>Fungi incertae sedis</taxon>
        <taxon>Microsporidia</taxon>
        <taxon>Nosematidae</taxon>
        <taxon>Vairimorpha</taxon>
    </lineage>
</organism>
<dbReference type="PANTHER" id="PTHR47163:SF2">
    <property type="entry name" value="SI:DKEY-17M8.2"/>
    <property type="match status" value="1"/>
</dbReference>
<accession>A0AAX4JG64</accession>
<proteinExistence type="predicted"/>
<name>A0AAX4JG64_9MICR</name>
<dbReference type="InterPro" id="IPR053164">
    <property type="entry name" value="IS1016-like_transposase"/>
</dbReference>
<gene>
    <name evidence="2" type="ORF">VNE69_11112</name>
</gene>
<dbReference type="PANTHER" id="PTHR47163">
    <property type="entry name" value="DDE_TNP_IS1595 DOMAIN-CONTAINING PROTEIN"/>
    <property type="match status" value="1"/>
</dbReference>
<keyword evidence="3" id="KW-1185">Reference proteome</keyword>
<reference evidence="2" key="1">
    <citation type="journal article" date="2024" name="BMC Genomics">
        <title>Functional annotation of a divergent genome using sequence and structure-based similarity.</title>
        <authorList>
            <person name="Svedberg D."/>
            <person name="Winiger R.R."/>
            <person name="Berg A."/>
            <person name="Sharma H."/>
            <person name="Tellgren-Roth C."/>
            <person name="Debrunner-Vossbrinck B.A."/>
            <person name="Vossbrinck C.R."/>
            <person name="Barandun J."/>
        </authorList>
    </citation>
    <scope>NUCLEOTIDE SEQUENCE</scope>
    <source>
        <strain evidence="2">Illinois isolate</strain>
    </source>
</reference>
<dbReference type="AlphaFoldDB" id="A0AAX4JG64"/>
<dbReference type="SMART" id="SM01126">
    <property type="entry name" value="DDE_Tnp_IS1595"/>
    <property type="match status" value="1"/>
</dbReference>
<evidence type="ECO:0000313" key="2">
    <source>
        <dbReference type="EMBL" id="WUR04946.1"/>
    </source>
</evidence>
<feature type="domain" description="ISXO2-like transposase" evidence="1">
    <location>
        <begin position="135"/>
        <end position="235"/>
    </location>
</feature>
<dbReference type="EMBL" id="CP142736">
    <property type="protein sequence ID" value="WUR04946.1"/>
    <property type="molecule type" value="Genomic_DNA"/>
</dbReference>
<evidence type="ECO:0000259" key="1">
    <source>
        <dbReference type="SMART" id="SM01126"/>
    </source>
</evidence>
<dbReference type="Proteomes" id="UP001334084">
    <property type="component" value="Chromosome 11"/>
</dbReference>
<dbReference type="Pfam" id="PF12762">
    <property type="entry name" value="DDE_Tnp_IS1595"/>
    <property type="match status" value="1"/>
</dbReference>
<dbReference type="RefSeq" id="XP_065331091.1">
    <property type="nucleotide sequence ID" value="XM_065475019.1"/>
</dbReference>